<reference evidence="13" key="1">
    <citation type="submission" date="2025-08" db="UniProtKB">
        <authorList>
            <consortium name="RefSeq"/>
        </authorList>
    </citation>
    <scope>IDENTIFICATION</scope>
</reference>
<comment type="similarity">
    <text evidence="8">Belongs to the two pore domain potassium channel (TC 1.A.1.8) family.</text>
</comment>
<keyword evidence="6 10" id="KW-0472">Membrane</keyword>
<evidence type="ECO:0000256" key="7">
    <source>
        <dbReference type="ARBA" id="ARBA00023303"/>
    </source>
</evidence>
<dbReference type="PANTHER" id="PTHR11003:SF345">
    <property type="entry name" value="TWIK FAMILY OF POTASSIUM CHANNELS PROTEIN 18"/>
    <property type="match status" value="1"/>
</dbReference>
<accession>A0ABM4DG77</accession>
<evidence type="ECO:0000259" key="11">
    <source>
        <dbReference type="Pfam" id="PF07885"/>
    </source>
</evidence>
<feature type="domain" description="Potassium channel" evidence="11">
    <location>
        <begin position="233"/>
        <end position="303"/>
    </location>
</feature>
<evidence type="ECO:0000256" key="4">
    <source>
        <dbReference type="ARBA" id="ARBA00022989"/>
    </source>
</evidence>
<dbReference type="SUPFAM" id="SSF81324">
    <property type="entry name" value="Voltage-gated potassium channels"/>
    <property type="match status" value="2"/>
</dbReference>
<dbReference type="PRINTS" id="PR01333">
    <property type="entry name" value="2POREKCHANEL"/>
</dbReference>
<evidence type="ECO:0000256" key="9">
    <source>
        <dbReference type="SAM" id="MobiDB-lite"/>
    </source>
</evidence>
<proteinExistence type="inferred from homology"/>
<feature type="region of interest" description="Disordered" evidence="9">
    <location>
        <begin position="1"/>
        <end position="22"/>
    </location>
</feature>
<evidence type="ECO:0000256" key="8">
    <source>
        <dbReference type="RuleBase" id="RU003857"/>
    </source>
</evidence>
<name>A0ABM4DG77_HYDVU</name>
<dbReference type="Proteomes" id="UP001652625">
    <property type="component" value="Chromosome 14"/>
</dbReference>
<gene>
    <name evidence="13" type="primary">LOC101235039</name>
</gene>
<keyword evidence="3 8" id="KW-0812">Transmembrane</keyword>
<feature type="transmembrane region" description="Helical" evidence="10">
    <location>
        <begin position="224"/>
        <end position="244"/>
    </location>
</feature>
<keyword evidence="12" id="KW-1185">Reference proteome</keyword>
<evidence type="ECO:0000256" key="2">
    <source>
        <dbReference type="ARBA" id="ARBA00022448"/>
    </source>
</evidence>
<feature type="transmembrane region" description="Helical" evidence="10">
    <location>
        <begin position="256"/>
        <end position="273"/>
    </location>
</feature>
<feature type="transmembrane region" description="Helical" evidence="10">
    <location>
        <begin position="167"/>
        <end position="185"/>
    </location>
</feature>
<feature type="compositionally biased region" description="Basic and acidic residues" evidence="9">
    <location>
        <begin position="1"/>
        <end position="13"/>
    </location>
</feature>
<evidence type="ECO:0000313" key="13">
    <source>
        <dbReference type="RefSeq" id="XP_065673435.1"/>
    </source>
</evidence>
<keyword evidence="4 10" id="KW-1133">Transmembrane helix</keyword>
<evidence type="ECO:0000256" key="6">
    <source>
        <dbReference type="ARBA" id="ARBA00023136"/>
    </source>
</evidence>
<keyword evidence="5 8" id="KW-0406">Ion transport</keyword>
<comment type="subcellular location">
    <subcellularLocation>
        <location evidence="1">Membrane</location>
        <topology evidence="1">Multi-pass membrane protein</topology>
    </subcellularLocation>
</comment>
<dbReference type="Pfam" id="PF07885">
    <property type="entry name" value="Ion_trans_2"/>
    <property type="match status" value="2"/>
</dbReference>
<dbReference type="PANTHER" id="PTHR11003">
    <property type="entry name" value="POTASSIUM CHANNEL, SUBFAMILY K"/>
    <property type="match status" value="1"/>
</dbReference>
<feature type="transmembrane region" description="Helical" evidence="10">
    <location>
        <begin position="136"/>
        <end position="155"/>
    </location>
</feature>
<feature type="transmembrane region" description="Helical" evidence="10">
    <location>
        <begin position="45"/>
        <end position="68"/>
    </location>
</feature>
<evidence type="ECO:0000313" key="12">
    <source>
        <dbReference type="Proteomes" id="UP001652625"/>
    </source>
</evidence>
<dbReference type="Gene3D" id="1.10.287.70">
    <property type="match status" value="1"/>
</dbReference>
<sequence length="344" mass="39630">MESESVKQTKDDFPQFQEEDEESESKQTIFQMFIKTLKKVKKDKWTLLLLLLFNGLYLLFGGLVFYLLERHTLNSSRKIEQVKMLFNFFQTLNTSTEIRQSSTFDTLSLTDIQKIDKIIEKISNEREEWERSDWTIPKSVFFASTVVTTIGYGNLAPSTAWGRSFCVLYAIIGIPLTLVLLAMVGKTLSSNINTLCRIIVNNVQKYLYSGYKYDSMEGVTELNAPVWLAITFIMIFLSLDALVFMCLEDWSYFKSLYFLFITLTTIGFGDIVPQGTKAIWFHVTLLYVGLAAVSITINLIIAKVRIQYHKQKQKIKFVETLERKLTKTFPNESTPLTKAIDCDN</sequence>
<organism evidence="12 13">
    <name type="scientific">Hydra vulgaris</name>
    <name type="common">Hydra</name>
    <name type="synonym">Hydra attenuata</name>
    <dbReference type="NCBI Taxonomy" id="6087"/>
    <lineage>
        <taxon>Eukaryota</taxon>
        <taxon>Metazoa</taxon>
        <taxon>Cnidaria</taxon>
        <taxon>Hydrozoa</taxon>
        <taxon>Hydroidolina</taxon>
        <taxon>Anthoathecata</taxon>
        <taxon>Aplanulata</taxon>
        <taxon>Hydridae</taxon>
        <taxon>Hydra</taxon>
    </lineage>
</organism>
<evidence type="ECO:0000256" key="5">
    <source>
        <dbReference type="ARBA" id="ARBA00023065"/>
    </source>
</evidence>
<dbReference type="InterPro" id="IPR003280">
    <property type="entry name" value="2pore_dom_K_chnl"/>
</dbReference>
<evidence type="ECO:0000256" key="1">
    <source>
        <dbReference type="ARBA" id="ARBA00004141"/>
    </source>
</evidence>
<evidence type="ECO:0000256" key="3">
    <source>
        <dbReference type="ARBA" id="ARBA00022692"/>
    </source>
</evidence>
<feature type="domain" description="Potassium channel" evidence="11">
    <location>
        <begin position="126"/>
        <end position="189"/>
    </location>
</feature>
<keyword evidence="7 8" id="KW-0407">Ion channel</keyword>
<feature type="transmembrane region" description="Helical" evidence="10">
    <location>
        <begin position="279"/>
        <end position="302"/>
    </location>
</feature>
<dbReference type="GeneID" id="101235039"/>
<keyword evidence="2 8" id="KW-0813">Transport</keyword>
<dbReference type="RefSeq" id="XP_065673435.1">
    <property type="nucleotide sequence ID" value="XM_065817363.1"/>
</dbReference>
<dbReference type="InterPro" id="IPR013099">
    <property type="entry name" value="K_chnl_dom"/>
</dbReference>
<evidence type="ECO:0000256" key="10">
    <source>
        <dbReference type="SAM" id="Phobius"/>
    </source>
</evidence>
<protein>
    <submittedName>
        <fullName evidence="13">TWiK family of potassium channels protein 7 isoform X2</fullName>
    </submittedName>
</protein>
<dbReference type="GO" id="GO:0034220">
    <property type="term" value="P:monoatomic ion transmembrane transport"/>
    <property type="evidence" value="ECO:0007669"/>
    <property type="project" value="UniProtKB-KW"/>
</dbReference>